<gene>
    <name evidence="6" type="ORF">Slati_3422600</name>
</gene>
<evidence type="ECO:0000256" key="3">
    <source>
        <dbReference type="ARBA" id="ARBA00022679"/>
    </source>
</evidence>
<evidence type="ECO:0000313" key="6">
    <source>
        <dbReference type="EMBL" id="KAL0415907.1"/>
    </source>
</evidence>
<evidence type="ECO:0000259" key="5">
    <source>
        <dbReference type="Pfam" id="PF04577"/>
    </source>
</evidence>
<keyword evidence="4" id="KW-0325">Glycoprotein</keyword>
<dbReference type="Pfam" id="PF04577">
    <property type="entry name" value="Glyco_transf_61"/>
    <property type="match status" value="1"/>
</dbReference>
<dbReference type="PANTHER" id="PTHR20961:SF5">
    <property type="entry name" value="GLYCOSYLTRANSFERASE-RELATED"/>
    <property type="match status" value="1"/>
</dbReference>
<dbReference type="AlphaFoldDB" id="A0AAW2UHS3"/>
<evidence type="ECO:0000256" key="2">
    <source>
        <dbReference type="ARBA" id="ARBA00022676"/>
    </source>
</evidence>
<proteinExistence type="predicted"/>
<reference evidence="6" key="2">
    <citation type="journal article" date="2024" name="Plant">
        <title>Genomic evolution and insights into agronomic trait innovations of Sesamum species.</title>
        <authorList>
            <person name="Miao H."/>
            <person name="Wang L."/>
            <person name="Qu L."/>
            <person name="Liu H."/>
            <person name="Sun Y."/>
            <person name="Le M."/>
            <person name="Wang Q."/>
            <person name="Wei S."/>
            <person name="Zheng Y."/>
            <person name="Lin W."/>
            <person name="Duan Y."/>
            <person name="Cao H."/>
            <person name="Xiong S."/>
            <person name="Wang X."/>
            <person name="Wei L."/>
            <person name="Li C."/>
            <person name="Ma Q."/>
            <person name="Ju M."/>
            <person name="Zhao R."/>
            <person name="Li G."/>
            <person name="Mu C."/>
            <person name="Tian Q."/>
            <person name="Mei H."/>
            <person name="Zhang T."/>
            <person name="Gao T."/>
            <person name="Zhang H."/>
        </authorList>
    </citation>
    <scope>NUCLEOTIDE SEQUENCE</scope>
    <source>
        <strain evidence="6">KEN1</strain>
    </source>
</reference>
<protein>
    <submittedName>
        <fullName evidence="6">Alpha-1,3-arabinosyltransferase XAT3</fullName>
    </submittedName>
</protein>
<dbReference type="EMBL" id="JACGWN010000012">
    <property type="protein sequence ID" value="KAL0415907.1"/>
    <property type="molecule type" value="Genomic_DNA"/>
</dbReference>
<evidence type="ECO:0000256" key="4">
    <source>
        <dbReference type="ARBA" id="ARBA00023180"/>
    </source>
</evidence>
<comment type="caution">
    <text evidence="6">The sequence shown here is derived from an EMBL/GenBank/DDBJ whole genome shotgun (WGS) entry which is preliminary data.</text>
</comment>
<dbReference type="GO" id="GO:0016763">
    <property type="term" value="F:pentosyltransferase activity"/>
    <property type="evidence" value="ECO:0007669"/>
    <property type="project" value="UniProtKB-ARBA"/>
</dbReference>
<dbReference type="InterPro" id="IPR049625">
    <property type="entry name" value="Glyco_transf_61_cat"/>
</dbReference>
<reference evidence="6" key="1">
    <citation type="submission" date="2020-06" db="EMBL/GenBank/DDBJ databases">
        <authorList>
            <person name="Li T."/>
            <person name="Hu X."/>
            <person name="Zhang T."/>
            <person name="Song X."/>
            <person name="Zhang H."/>
            <person name="Dai N."/>
            <person name="Sheng W."/>
            <person name="Hou X."/>
            <person name="Wei L."/>
        </authorList>
    </citation>
    <scope>NUCLEOTIDE SEQUENCE</scope>
    <source>
        <strain evidence="6">KEN1</strain>
        <tissue evidence="6">Leaf</tissue>
    </source>
</reference>
<feature type="domain" description="Glycosyltransferase 61 catalytic" evidence="5">
    <location>
        <begin position="98"/>
        <end position="287"/>
    </location>
</feature>
<keyword evidence="3" id="KW-0808">Transferase</keyword>
<name>A0AAW2UHS3_9LAMI</name>
<sequence length="372" mass="42508">MKPIIYNLTSSWSDVYDINGDVRIHGISSTIFIASSQEDNSSSWTAKPYARKGDTLAMERITELKLKHQAIDTIPPCDQNFTIPAIVFSTGGYVGNHYHAFTDVLSRLFSTSQRFNQTVVFLITDMSPDNWTSKYKRILDKLSKYAVYDIDKDSKVLCFSRVIVGLEAHKNIIVDPWDLGHHSIRNFSEFLRSVYSLGRDQSVDRCRTCKIGQPRMLIICRRKSRRLVNKNAVANLARTLGFEVVLKQMVWNVSLVAQLVNSFDVMVGVHGAGLTNMVFLPENAVVVQIVPLGLDYIARTCFQMAAESMKLRYLDYKVTLNESSLSENYSLDRTAKKEFDDFRSVYLDHQDVKIDLGRFKRTLLRALEFVRT</sequence>
<dbReference type="InterPro" id="IPR007657">
    <property type="entry name" value="Glycosyltransferase_61"/>
</dbReference>
<dbReference type="PANTHER" id="PTHR20961">
    <property type="entry name" value="GLYCOSYLTRANSFERASE"/>
    <property type="match status" value="1"/>
</dbReference>
<comment type="subcellular location">
    <subcellularLocation>
        <location evidence="1">Golgi apparatus membrane</location>
        <topology evidence="1">Single-pass type II membrane protein</topology>
    </subcellularLocation>
</comment>
<organism evidence="6">
    <name type="scientific">Sesamum latifolium</name>
    <dbReference type="NCBI Taxonomy" id="2727402"/>
    <lineage>
        <taxon>Eukaryota</taxon>
        <taxon>Viridiplantae</taxon>
        <taxon>Streptophyta</taxon>
        <taxon>Embryophyta</taxon>
        <taxon>Tracheophyta</taxon>
        <taxon>Spermatophyta</taxon>
        <taxon>Magnoliopsida</taxon>
        <taxon>eudicotyledons</taxon>
        <taxon>Gunneridae</taxon>
        <taxon>Pentapetalae</taxon>
        <taxon>asterids</taxon>
        <taxon>lamiids</taxon>
        <taxon>Lamiales</taxon>
        <taxon>Pedaliaceae</taxon>
        <taxon>Sesamum</taxon>
    </lineage>
</organism>
<keyword evidence="2" id="KW-0328">Glycosyltransferase</keyword>
<dbReference type="GO" id="GO:0000139">
    <property type="term" value="C:Golgi membrane"/>
    <property type="evidence" value="ECO:0007669"/>
    <property type="project" value="UniProtKB-SubCell"/>
</dbReference>
<evidence type="ECO:0000256" key="1">
    <source>
        <dbReference type="ARBA" id="ARBA00004323"/>
    </source>
</evidence>
<accession>A0AAW2UHS3</accession>